<keyword evidence="3" id="KW-0862">Zinc</keyword>
<name>A0ABD3RNE6_9LAMI</name>
<dbReference type="Pfam" id="PF00097">
    <property type="entry name" value="zf-C3HC4"/>
    <property type="match status" value="1"/>
</dbReference>
<dbReference type="PROSITE" id="PS00518">
    <property type="entry name" value="ZF_RING_1"/>
    <property type="match status" value="1"/>
</dbReference>
<dbReference type="Proteomes" id="UP001634393">
    <property type="component" value="Unassembled WGS sequence"/>
</dbReference>
<feature type="transmembrane region" description="Helical" evidence="5">
    <location>
        <begin position="215"/>
        <end position="233"/>
    </location>
</feature>
<dbReference type="InterPro" id="IPR038896">
    <property type="entry name" value="RNF170"/>
</dbReference>
<dbReference type="Gene3D" id="3.30.40.10">
    <property type="entry name" value="Zinc/RING finger domain, C3HC4 (zinc finger)"/>
    <property type="match status" value="1"/>
</dbReference>
<dbReference type="EMBL" id="JBJXBP010000008">
    <property type="protein sequence ID" value="KAL3814497.1"/>
    <property type="molecule type" value="Genomic_DNA"/>
</dbReference>
<accession>A0ABD3RNE6</accession>
<reference evidence="7 8" key="1">
    <citation type="submission" date="2024-12" db="EMBL/GenBank/DDBJ databases">
        <title>The unique morphological basis and parallel evolutionary history of personate flowers in Penstemon.</title>
        <authorList>
            <person name="Depatie T.H."/>
            <person name="Wessinger C.A."/>
        </authorList>
    </citation>
    <scope>NUCLEOTIDE SEQUENCE [LARGE SCALE GENOMIC DNA]</scope>
    <source>
        <strain evidence="7">WTNN_2</strain>
        <tissue evidence="7">Leaf</tissue>
    </source>
</reference>
<keyword evidence="2 4" id="KW-0863">Zinc-finger</keyword>
<feature type="transmembrane region" description="Helical" evidence="5">
    <location>
        <begin position="183"/>
        <end position="203"/>
    </location>
</feature>
<organism evidence="7 8">
    <name type="scientific">Penstemon smallii</name>
    <dbReference type="NCBI Taxonomy" id="265156"/>
    <lineage>
        <taxon>Eukaryota</taxon>
        <taxon>Viridiplantae</taxon>
        <taxon>Streptophyta</taxon>
        <taxon>Embryophyta</taxon>
        <taxon>Tracheophyta</taxon>
        <taxon>Spermatophyta</taxon>
        <taxon>Magnoliopsida</taxon>
        <taxon>eudicotyledons</taxon>
        <taxon>Gunneridae</taxon>
        <taxon>Pentapetalae</taxon>
        <taxon>asterids</taxon>
        <taxon>lamiids</taxon>
        <taxon>Lamiales</taxon>
        <taxon>Plantaginaceae</taxon>
        <taxon>Cheloneae</taxon>
        <taxon>Penstemon</taxon>
    </lineage>
</organism>
<dbReference type="InterPro" id="IPR017907">
    <property type="entry name" value="Znf_RING_CS"/>
</dbReference>
<keyword evidence="5" id="KW-0472">Membrane</keyword>
<evidence type="ECO:0000256" key="4">
    <source>
        <dbReference type="PROSITE-ProRule" id="PRU00175"/>
    </source>
</evidence>
<evidence type="ECO:0000256" key="5">
    <source>
        <dbReference type="SAM" id="Phobius"/>
    </source>
</evidence>
<evidence type="ECO:0000256" key="1">
    <source>
        <dbReference type="ARBA" id="ARBA00022723"/>
    </source>
</evidence>
<keyword evidence="5" id="KW-1133">Transmembrane helix</keyword>
<gene>
    <name evidence="7" type="ORF">ACJIZ3_015765</name>
</gene>
<keyword evidence="5" id="KW-0812">Transmembrane</keyword>
<comment type="caution">
    <text evidence="7">The sequence shown here is derived from an EMBL/GenBank/DDBJ whole genome shotgun (WGS) entry which is preliminary data.</text>
</comment>
<dbReference type="SMART" id="SM00184">
    <property type="entry name" value="RING"/>
    <property type="match status" value="1"/>
</dbReference>
<evidence type="ECO:0000313" key="8">
    <source>
        <dbReference type="Proteomes" id="UP001634393"/>
    </source>
</evidence>
<dbReference type="GO" id="GO:0008270">
    <property type="term" value="F:zinc ion binding"/>
    <property type="evidence" value="ECO:0007669"/>
    <property type="project" value="UniProtKB-KW"/>
</dbReference>
<evidence type="ECO:0000313" key="7">
    <source>
        <dbReference type="EMBL" id="KAL3814497.1"/>
    </source>
</evidence>
<dbReference type="PANTHER" id="PTHR22894:SF4">
    <property type="entry name" value="E3 UBIQUITIN-PROTEIN LIGASE RNF170-LIKE ISOFORM X1"/>
    <property type="match status" value="1"/>
</dbReference>
<keyword evidence="1" id="KW-0479">Metal-binding</keyword>
<dbReference type="InterPro" id="IPR001841">
    <property type="entry name" value="Znf_RING"/>
</dbReference>
<dbReference type="SUPFAM" id="SSF57850">
    <property type="entry name" value="RING/U-box"/>
    <property type="match status" value="1"/>
</dbReference>
<sequence length="250" mass="28363">MKVLTRFFSNKTQNPIPKPESSSHTIGEMTEGETIAGNADIANDGTTLSGEGERTLTVMEKPPDDDVCPICFGNFVVPCRASCGHWYCGSCILQYWDYCSAFKPCKCPMCLKLIPKLTPEISLYQRHEVEITKVLQNIDNYNRLFVEGISGVLLRIFSIPLLMKRMLLEMMDPDRPGINVQKLRCILILIGVLYTYSPIDFLHIGDRNIIRMCDYSAYAISTILYLVGLYIHFRRQRNVRELAGVQAGHD</sequence>
<feature type="transmembrane region" description="Helical" evidence="5">
    <location>
        <begin position="144"/>
        <end position="163"/>
    </location>
</feature>
<evidence type="ECO:0000256" key="3">
    <source>
        <dbReference type="ARBA" id="ARBA00022833"/>
    </source>
</evidence>
<proteinExistence type="predicted"/>
<evidence type="ECO:0000259" key="6">
    <source>
        <dbReference type="PROSITE" id="PS50089"/>
    </source>
</evidence>
<dbReference type="PANTHER" id="PTHR22894">
    <property type="entry name" value="RING-TYPE DOMAIN-CONTAINING PROTEIN"/>
    <property type="match status" value="1"/>
</dbReference>
<keyword evidence="8" id="KW-1185">Reference proteome</keyword>
<dbReference type="AlphaFoldDB" id="A0ABD3RNE6"/>
<feature type="domain" description="RING-type" evidence="6">
    <location>
        <begin position="68"/>
        <end position="110"/>
    </location>
</feature>
<dbReference type="PROSITE" id="PS50089">
    <property type="entry name" value="ZF_RING_2"/>
    <property type="match status" value="1"/>
</dbReference>
<dbReference type="InterPro" id="IPR018957">
    <property type="entry name" value="Znf_C3HC4_RING-type"/>
</dbReference>
<protein>
    <recommendedName>
        <fullName evidence="6">RING-type domain-containing protein</fullName>
    </recommendedName>
</protein>
<evidence type="ECO:0000256" key="2">
    <source>
        <dbReference type="ARBA" id="ARBA00022771"/>
    </source>
</evidence>
<dbReference type="InterPro" id="IPR013083">
    <property type="entry name" value="Znf_RING/FYVE/PHD"/>
</dbReference>